<dbReference type="OrthoDB" id="6108017at2759"/>
<dbReference type="InterPro" id="IPR000048">
    <property type="entry name" value="IQ_motif_EF-hand-BS"/>
</dbReference>
<keyword evidence="15" id="KW-1185">Reference proteome</keyword>
<dbReference type="CDD" id="cd15470">
    <property type="entry name" value="Myo5_CBD"/>
    <property type="match status" value="1"/>
</dbReference>
<evidence type="ECO:0000256" key="4">
    <source>
        <dbReference type="ARBA" id="ARBA00023054"/>
    </source>
</evidence>
<dbReference type="InterPro" id="IPR016177">
    <property type="entry name" value="DNA-bd_dom_sf"/>
</dbReference>
<dbReference type="GO" id="GO:0048731">
    <property type="term" value="P:system development"/>
    <property type="evidence" value="ECO:0007669"/>
    <property type="project" value="UniProtKB-ARBA"/>
</dbReference>
<accession>A0A9D3NVF4</accession>
<dbReference type="InterPro" id="IPR025884">
    <property type="entry name" value="MeCpG-bd_2/3_C_dom"/>
</dbReference>
<dbReference type="Pfam" id="PF14048">
    <property type="entry name" value="MBD_C"/>
    <property type="match status" value="1"/>
</dbReference>
<dbReference type="Pfam" id="PF01843">
    <property type="entry name" value="DIL"/>
    <property type="match status" value="1"/>
</dbReference>
<dbReference type="Pfam" id="PF00063">
    <property type="entry name" value="Myosin_head"/>
    <property type="match status" value="1"/>
</dbReference>
<dbReference type="InterPro" id="IPR002710">
    <property type="entry name" value="Dilute_dom"/>
</dbReference>
<dbReference type="InterPro" id="IPR032343">
    <property type="entry name" value="MBD2/MBD3_p55-bd"/>
</dbReference>
<dbReference type="PRINTS" id="PR00193">
    <property type="entry name" value="MYOSINHEAVY"/>
</dbReference>
<keyword evidence="7 8" id="KW-0009">Actin-binding</keyword>
<dbReference type="EMBL" id="JAHKSW010000010">
    <property type="protein sequence ID" value="KAG7327587.1"/>
    <property type="molecule type" value="Genomic_DNA"/>
</dbReference>
<feature type="domain" description="Dilute" evidence="12">
    <location>
        <begin position="1545"/>
        <end position="1822"/>
    </location>
</feature>
<gene>
    <name evidence="14" type="ORF">KOW79_009193</name>
</gene>
<feature type="coiled-coil region" evidence="9">
    <location>
        <begin position="1374"/>
        <end position="1444"/>
    </location>
</feature>
<organism evidence="14 15">
    <name type="scientific">Hemibagrus wyckioides</name>
    <dbReference type="NCBI Taxonomy" id="337641"/>
    <lineage>
        <taxon>Eukaryota</taxon>
        <taxon>Metazoa</taxon>
        <taxon>Chordata</taxon>
        <taxon>Craniata</taxon>
        <taxon>Vertebrata</taxon>
        <taxon>Euteleostomi</taxon>
        <taxon>Actinopterygii</taxon>
        <taxon>Neopterygii</taxon>
        <taxon>Teleostei</taxon>
        <taxon>Ostariophysi</taxon>
        <taxon>Siluriformes</taxon>
        <taxon>Bagridae</taxon>
        <taxon>Hemibagrus</taxon>
    </lineage>
</organism>
<dbReference type="PROSITE" id="PS51456">
    <property type="entry name" value="MYOSIN_MOTOR"/>
    <property type="match status" value="1"/>
</dbReference>
<feature type="region of interest" description="Disordered" evidence="10">
    <location>
        <begin position="1297"/>
        <end position="1353"/>
    </location>
</feature>
<dbReference type="PANTHER" id="PTHR13140">
    <property type="entry name" value="MYOSIN"/>
    <property type="match status" value="1"/>
</dbReference>
<dbReference type="InterPro" id="IPR001609">
    <property type="entry name" value="Myosin_head_motor_dom-like"/>
</dbReference>
<dbReference type="PANTHER" id="PTHR13140:SF853">
    <property type="entry name" value="UNCONVENTIONAL MYOSIN-VB ISOFORM X2"/>
    <property type="match status" value="1"/>
</dbReference>
<dbReference type="InterPro" id="IPR001739">
    <property type="entry name" value="Methyl_CpG_DNA-bd"/>
</dbReference>
<feature type="compositionally biased region" description="Low complexity" evidence="10">
    <location>
        <begin position="1310"/>
        <end position="1330"/>
    </location>
</feature>
<dbReference type="GO" id="GO:0005524">
    <property type="term" value="F:ATP binding"/>
    <property type="evidence" value="ECO:0007669"/>
    <property type="project" value="UniProtKB-UniRule"/>
</dbReference>
<feature type="binding site" evidence="8">
    <location>
        <begin position="377"/>
        <end position="384"/>
    </location>
    <ligand>
        <name>ATP</name>
        <dbReference type="ChEBI" id="CHEBI:30616"/>
    </ligand>
</feature>
<dbReference type="InterPro" id="IPR027417">
    <property type="entry name" value="P-loop_NTPase"/>
</dbReference>
<feature type="domain" description="MBD" evidence="11">
    <location>
        <begin position="1"/>
        <end position="57"/>
    </location>
</feature>
<evidence type="ECO:0000259" key="11">
    <source>
        <dbReference type="PROSITE" id="PS50982"/>
    </source>
</evidence>
<evidence type="ECO:0000259" key="13">
    <source>
        <dbReference type="PROSITE" id="PS51456"/>
    </source>
</evidence>
<feature type="domain" description="Myosin motor" evidence="13">
    <location>
        <begin position="283"/>
        <end position="968"/>
    </location>
</feature>
<keyword evidence="3 8" id="KW-0067">ATP-binding</keyword>
<feature type="compositionally biased region" description="Basic and acidic residues" evidence="10">
    <location>
        <begin position="1223"/>
        <end position="1248"/>
    </location>
</feature>
<dbReference type="Pfam" id="PF00612">
    <property type="entry name" value="IQ"/>
    <property type="match status" value="4"/>
</dbReference>
<reference evidence="14 15" key="1">
    <citation type="submission" date="2021-06" db="EMBL/GenBank/DDBJ databases">
        <title>Chromosome-level genome assembly of the red-tail catfish (Hemibagrus wyckioides).</title>
        <authorList>
            <person name="Shao F."/>
        </authorList>
    </citation>
    <scope>NUCLEOTIDE SEQUENCE [LARGE SCALE GENOMIC DNA]</scope>
    <source>
        <strain evidence="14">EC202008001</strain>
        <tissue evidence="14">Blood</tissue>
    </source>
</reference>
<sequence length="1870" mass="212830">MEKNDRGEEEEEEHRREAGRLFSLCPAGKKFRSKPQLVRYLGNSMDLSSFDFRTGKMLMSKLNKNRQRLRYDTNSQTKGKPDLNTSLPVRQTASIFKQPVTKVTNHPSNKVKTDPQKAVDQPRQLFWEKKLSGLNAYDIAEELVKTMDLPKGLQGVGPGCTDKTLLSAIASALHTSSSPITGQLSAAVEKNPGVWLNTAQPLCKAFIVTDEDIRKQEELVYNVRKRLEEALMADMLAHVEEASSGGEAIKDEGNCHDDKEEQVQYPVTPPTGLPPLGNPDILEGENDLTALTFLHEPAVLHNLRVRFLHYNSIYTYCGIVLVALNPYEQLPIYGEEVIDAYSGQDMADMDPHIFSIAEDAYRTMIREEKNQSIIISGESGSGKTVSAKFTMRYFAVVGGAAQQTSVEEKVLASNPIMEAIGNAKTTRNDNSSRFGKYIEIGFGSKGDIIGANMRTYLLEKSRVVFQAPEERNYHIFYQLCASRDLPEMRPLKLNAAEHFRYTNQGQDTNIPGTDDAVELEHTRNALTILGVPPDQQMEFFQILAAVLHLGNINIQASGRGERSYINADDRSLVIFSKLMGVEGPQMAHWLGHQRLAVGRELLVKPMSAQKANEARDALAKHMYGQLFSWTVQRLNSALRAHREQPKTFIGVLDIYGFETFDRNSFEQFCINYANEKLQQQFTRHVFQLEQEEYEREELPWNRIEFNDNQPCITLIEGSLGLLDLLDEECRIPKGSDENWARKLYDHHLNRSPYFHKPRMSNAAFIVLHFADMVQYECEGFLDKNRDTIFEEPINIMRASQSELVAELFNQGSTVDSLSASSVPASIHAGKRAHREHKLTVAFQFRQSLQLLMDTLNSTTPHYVRCIKPNDLKQPFLFDPKRAVQQLRACGVLETIRISAAGYPSRWTYEDFFSCYRVLLRVLSVQEDLRASCRNKIPALIPDPEQYCFGKTKIFFRAGQVALLEKLRAERLRAAGVKIQSWMRGWIQRRRYLQLRWATLILQRYTRGALARRLAWMLRYTRAALVIQKTYRMVIVRQRYLTARKATVTIQAFARGMHARRAYRLVLMERAAVCLQAWVRCWLARRWFRRVRAAVVLMQCCVRRRAARVELRKLRAEARSVERYRELNKGMEVKLMQLQLRVDQQARESASLRESLHAERESHNTEVEQLRSTLLKLQQQLQEQSQAVPSVTAKQEEERRRAEERAAQEIHRLTQEVEALKVERDSLEKERDDLTTRLSEQEKIQEESRQQQVSQAGEAVQAELEEERRRYQGLLREFTRLEQRYDNLRDMSMLSTAERWSGHRRTDSTQSISVDPVSPISPSFGSSPDFSSYEESRRISVTSPFDKRPGSTEAPLNALMEDLGVSKDTGEKMEAEDLQHAYNAVRVANKFLERQLLAQRAEQEQEKTALTQQLQEAHARDAPVNQELKELMEQLEIREQECCRLRRELKDLKHTVTLRRILSYAGLTMSASQNTVNSLQHSSPALTGLLECRKRDESKLIKNLITDVRVDVALSLAPGLAAKLLFLCVRQADCSRDETRARGLCTATVTAIKAALKKHSGDLDMTALWLKNAYLLKDLLTQHSPTQEAWRGEDVLPLQVELKEQVRMLGDVCIQAYQQLLSISESRLQPIIVPAMLESETIPGLSGAVVKLVTSRKRAGSDPRSAGSPDGTSMPTVLKELGALYTALVRQELPSTLLEQAFRQLTHLLAACSLNSLMLRKDMCCWNRGLLIRYNVSLLEEWLRSRGLHTGGAAATLEPLIQAAQLLQMTKKTEADAQAIVNTCNTLSSQQVVKLLSQYSPQSDAEERVTLRFIRTVQGLLKGRADGNTTALLLDIRRVFPVTFPHTLPSPISAEQLHIPEALKINFLRRV</sequence>
<evidence type="ECO:0000256" key="7">
    <source>
        <dbReference type="ARBA" id="ARBA00023203"/>
    </source>
</evidence>
<evidence type="ECO:0000259" key="12">
    <source>
        <dbReference type="PROSITE" id="PS51126"/>
    </source>
</evidence>
<keyword evidence="2 8" id="KW-0547">Nucleotide-binding</keyword>
<dbReference type="FunFam" id="1.10.10.820:FF:000001">
    <property type="entry name" value="Myosin heavy chain"/>
    <property type="match status" value="1"/>
</dbReference>
<dbReference type="SUPFAM" id="SSF54171">
    <property type="entry name" value="DNA-binding domain"/>
    <property type="match status" value="1"/>
</dbReference>
<dbReference type="Gene3D" id="3.30.890.10">
    <property type="entry name" value="Methyl-cpg-binding Protein 2, Chain A"/>
    <property type="match status" value="1"/>
</dbReference>
<dbReference type="Gene3D" id="1.20.5.190">
    <property type="match status" value="3"/>
</dbReference>
<protein>
    <submittedName>
        <fullName evidence="14">Uncharacterized protein</fullName>
    </submittedName>
</protein>
<proteinExistence type="inferred from homology"/>
<evidence type="ECO:0000256" key="1">
    <source>
        <dbReference type="ARBA" id="ARBA00008314"/>
    </source>
</evidence>
<evidence type="ECO:0000256" key="5">
    <source>
        <dbReference type="ARBA" id="ARBA00023123"/>
    </source>
</evidence>
<dbReference type="GO" id="GO:0003677">
    <property type="term" value="F:DNA binding"/>
    <property type="evidence" value="ECO:0007669"/>
    <property type="project" value="InterPro"/>
</dbReference>
<dbReference type="GO" id="GO:0016459">
    <property type="term" value="C:myosin complex"/>
    <property type="evidence" value="ECO:0007669"/>
    <property type="project" value="UniProtKB-KW"/>
</dbReference>
<dbReference type="SMART" id="SM00391">
    <property type="entry name" value="MBD"/>
    <property type="match status" value="1"/>
</dbReference>
<keyword evidence="5 8" id="KW-0518">Myosin</keyword>
<dbReference type="GO" id="GO:0051015">
    <property type="term" value="F:actin filament binding"/>
    <property type="evidence" value="ECO:0007669"/>
    <property type="project" value="TreeGrafter"/>
</dbReference>
<evidence type="ECO:0000256" key="8">
    <source>
        <dbReference type="PROSITE-ProRule" id="PRU00782"/>
    </source>
</evidence>
<feature type="region of interest" description="Disordered" evidence="10">
    <location>
        <begin position="1185"/>
        <end position="1205"/>
    </location>
</feature>
<evidence type="ECO:0000256" key="3">
    <source>
        <dbReference type="ARBA" id="ARBA00022840"/>
    </source>
</evidence>
<feature type="region of interest" description="Actin-binding" evidence="8">
    <location>
        <begin position="848"/>
        <end position="870"/>
    </location>
</feature>
<name>A0A9D3NVF4_9TELE</name>
<evidence type="ECO:0000256" key="10">
    <source>
        <dbReference type="SAM" id="MobiDB-lite"/>
    </source>
</evidence>
<dbReference type="SMART" id="SM01132">
    <property type="entry name" value="DIL"/>
    <property type="match status" value="1"/>
</dbReference>
<dbReference type="SMART" id="SM00015">
    <property type="entry name" value="IQ"/>
    <property type="match status" value="6"/>
</dbReference>
<dbReference type="Pfam" id="PF16564">
    <property type="entry name" value="MBDa"/>
    <property type="match status" value="1"/>
</dbReference>
<dbReference type="GO" id="GO:0016020">
    <property type="term" value="C:membrane"/>
    <property type="evidence" value="ECO:0007669"/>
    <property type="project" value="TreeGrafter"/>
</dbReference>
<dbReference type="GO" id="GO:0005737">
    <property type="term" value="C:cytoplasm"/>
    <property type="evidence" value="ECO:0007669"/>
    <property type="project" value="TreeGrafter"/>
</dbReference>
<comment type="caution">
    <text evidence="14">The sequence shown here is derived from an EMBL/GenBank/DDBJ whole genome shotgun (WGS) entry which is preliminary data.</text>
</comment>
<dbReference type="InterPro" id="IPR036961">
    <property type="entry name" value="Kinesin_motor_dom_sf"/>
</dbReference>
<keyword evidence="4 9" id="KW-0175">Coiled coil</keyword>
<feature type="region of interest" description="Disordered" evidence="10">
    <location>
        <begin position="1223"/>
        <end position="1259"/>
    </location>
</feature>
<dbReference type="GO" id="GO:0007015">
    <property type="term" value="P:actin filament organization"/>
    <property type="evidence" value="ECO:0007669"/>
    <property type="project" value="TreeGrafter"/>
</dbReference>
<dbReference type="PROSITE" id="PS50096">
    <property type="entry name" value="IQ"/>
    <property type="match status" value="4"/>
</dbReference>
<evidence type="ECO:0000313" key="14">
    <source>
        <dbReference type="EMBL" id="KAG7327587.1"/>
    </source>
</evidence>
<comment type="similarity">
    <text evidence="1 8">Belongs to the TRAFAC class myosin-kinesin ATPase superfamily. Myosin family.</text>
</comment>
<dbReference type="Gene3D" id="1.20.58.530">
    <property type="match status" value="1"/>
</dbReference>
<evidence type="ECO:0000256" key="2">
    <source>
        <dbReference type="ARBA" id="ARBA00022741"/>
    </source>
</evidence>
<dbReference type="Gene3D" id="3.30.70.1590">
    <property type="match status" value="1"/>
</dbReference>
<dbReference type="PROSITE" id="PS51126">
    <property type="entry name" value="DILUTE"/>
    <property type="match status" value="1"/>
</dbReference>
<dbReference type="PROSITE" id="PS50982">
    <property type="entry name" value="MBD"/>
    <property type="match status" value="1"/>
</dbReference>
<evidence type="ECO:0000256" key="9">
    <source>
        <dbReference type="SAM" id="Coils"/>
    </source>
</evidence>
<dbReference type="SMART" id="SM00242">
    <property type="entry name" value="MYSc"/>
    <property type="match status" value="1"/>
</dbReference>
<dbReference type="Proteomes" id="UP000824219">
    <property type="component" value="Linkage Group LG10"/>
</dbReference>
<dbReference type="Gene3D" id="1.20.120.720">
    <property type="entry name" value="Myosin VI head, motor domain, U50 subdomain"/>
    <property type="match status" value="1"/>
</dbReference>
<dbReference type="InterPro" id="IPR036103">
    <property type="entry name" value="MYSc_Myo5"/>
</dbReference>
<dbReference type="Gene3D" id="1.10.10.820">
    <property type="match status" value="1"/>
</dbReference>
<dbReference type="SUPFAM" id="SSF52540">
    <property type="entry name" value="P-loop containing nucleoside triphosphate hydrolases"/>
    <property type="match status" value="2"/>
</dbReference>
<evidence type="ECO:0000256" key="6">
    <source>
        <dbReference type="ARBA" id="ARBA00023175"/>
    </source>
</evidence>
<dbReference type="GO" id="GO:0000146">
    <property type="term" value="F:microfilament motor activity"/>
    <property type="evidence" value="ECO:0007669"/>
    <property type="project" value="TreeGrafter"/>
</dbReference>
<keyword evidence="6 8" id="KW-0505">Motor protein</keyword>
<dbReference type="CDD" id="cd01380">
    <property type="entry name" value="MYSc_Myo5"/>
    <property type="match status" value="1"/>
</dbReference>
<feature type="compositionally biased region" description="Basic and acidic residues" evidence="10">
    <location>
        <begin position="1193"/>
        <end position="1205"/>
    </location>
</feature>
<dbReference type="GO" id="GO:0005634">
    <property type="term" value="C:nucleus"/>
    <property type="evidence" value="ECO:0007669"/>
    <property type="project" value="UniProtKB-ARBA"/>
</dbReference>
<dbReference type="Gene3D" id="3.40.850.10">
    <property type="entry name" value="Kinesin motor domain"/>
    <property type="match status" value="1"/>
</dbReference>
<evidence type="ECO:0000313" key="15">
    <source>
        <dbReference type="Proteomes" id="UP000824219"/>
    </source>
</evidence>